<evidence type="ECO:0000313" key="2">
    <source>
        <dbReference type="Proteomes" id="UP000631114"/>
    </source>
</evidence>
<comment type="caution">
    <text evidence="1">The sequence shown here is derived from an EMBL/GenBank/DDBJ whole genome shotgun (WGS) entry which is preliminary data.</text>
</comment>
<evidence type="ECO:0000313" key="1">
    <source>
        <dbReference type="EMBL" id="KAF9596106.1"/>
    </source>
</evidence>
<gene>
    <name evidence="1" type="ORF">IFM89_007159</name>
</gene>
<reference evidence="1 2" key="1">
    <citation type="submission" date="2020-10" db="EMBL/GenBank/DDBJ databases">
        <title>The Coptis chinensis genome and diversification of protoberbering-type alkaloids.</title>
        <authorList>
            <person name="Wang B."/>
            <person name="Shu S."/>
            <person name="Song C."/>
            <person name="Liu Y."/>
        </authorList>
    </citation>
    <scope>NUCLEOTIDE SEQUENCE [LARGE SCALE GENOMIC DNA]</scope>
    <source>
        <strain evidence="1">HL-2020</strain>
        <tissue evidence="1">Leaf</tissue>
    </source>
</reference>
<organism evidence="1 2">
    <name type="scientific">Coptis chinensis</name>
    <dbReference type="NCBI Taxonomy" id="261450"/>
    <lineage>
        <taxon>Eukaryota</taxon>
        <taxon>Viridiplantae</taxon>
        <taxon>Streptophyta</taxon>
        <taxon>Embryophyta</taxon>
        <taxon>Tracheophyta</taxon>
        <taxon>Spermatophyta</taxon>
        <taxon>Magnoliopsida</taxon>
        <taxon>Ranunculales</taxon>
        <taxon>Ranunculaceae</taxon>
        <taxon>Coptidoideae</taxon>
        <taxon>Coptis</taxon>
    </lineage>
</organism>
<accession>A0A835HB73</accession>
<dbReference type="Proteomes" id="UP000631114">
    <property type="component" value="Unassembled WGS sequence"/>
</dbReference>
<protein>
    <submittedName>
        <fullName evidence="1">Uncharacterized protein</fullName>
    </submittedName>
</protein>
<keyword evidence="2" id="KW-1185">Reference proteome</keyword>
<dbReference type="AlphaFoldDB" id="A0A835HB73"/>
<proteinExistence type="predicted"/>
<dbReference type="EMBL" id="JADFTS010000007">
    <property type="protein sequence ID" value="KAF9596106.1"/>
    <property type="molecule type" value="Genomic_DNA"/>
</dbReference>
<sequence>MAAACESWRCAISEKVLTKKKKKKFVGFPWLMDWLIIIERIYNNKILFSFWNRFSRSKKLLLPAVSDEYHKMLYSNIFCNGCFYFVKSDFSIYTIDAEAMISLMKEVDIPWETSDTQQFRNRCLRRHQVAIPTERATRAHVWHNLVESCMW</sequence>
<name>A0A835HB73_9MAGN</name>
<dbReference type="OrthoDB" id="1353741at2759"/>